<dbReference type="Proteomes" id="UP001359559">
    <property type="component" value="Unassembled WGS sequence"/>
</dbReference>
<protein>
    <submittedName>
        <fullName evidence="2">Uncharacterized protein</fullName>
    </submittedName>
</protein>
<comment type="caution">
    <text evidence="2">The sequence shown here is derived from an EMBL/GenBank/DDBJ whole genome shotgun (WGS) entry which is preliminary data.</text>
</comment>
<proteinExistence type="predicted"/>
<dbReference type="EMBL" id="JAYKXN010000008">
    <property type="protein sequence ID" value="KAK7265178.1"/>
    <property type="molecule type" value="Genomic_DNA"/>
</dbReference>
<feature type="region of interest" description="Disordered" evidence="1">
    <location>
        <begin position="17"/>
        <end position="95"/>
    </location>
</feature>
<accession>A0AAN9I2M9</accession>
<name>A0AAN9I2M9_CLITE</name>
<evidence type="ECO:0000313" key="2">
    <source>
        <dbReference type="EMBL" id="KAK7265178.1"/>
    </source>
</evidence>
<reference evidence="2 3" key="1">
    <citation type="submission" date="2024-01" db="EMBL/GenBank/DDBJ databases">
        <title>The genomes of 5 underutilized Papilionoideae crops provide insights into root nodulation and disease resistance.</title>
        <authorList>
            <person name="Yuan L."/>
        </authorList>
    </citation>
    <scope>NUCLEOTIDE SEQUENCE [LARGE SCALE GENOMIC DNA]</scope>
    <source>
        <strain evidence="2">LY-2023</strain>
        <tissue evidence="2">Leaf</tissue>
    </source>
</reference>
<dbReference type="AlphaFoldDB" id="A0AAN9I2M9"/>
<evidence type="ECO:0000256" key="1">
    <source>
        <dbReference type="SAM" id="MobiDB-lite"/>
    </source>
</evidence>
<organism evidence="2 3">
    <name type="scientific">Clitoria ternatea</name>
    <name type="common">Butterfly pea</name>
    <dbReference type="NCBI Taxonomy" id="43366"/>
    <lineage>
        <taxon>Eukaryota</taxon>
        <taxon>Viridiplantae</taxon>
        <taxon>Streptophyta</taxon>
        <taxon>Embryophyta</taxon>
        <taxon>Tracheophyta</taxon>
        <taxon>Spermatophyta</taxon>
        <taxon>Magnoliopsida</taxon>
        <taxon>eudicotyledons</taxon>
        <taxon>Gunneridae</taxon>
        <taxon>Pentapetalae</taxon>
        <taxon>rosids</taxon>
        <taxon>fabids</taxon>
        <taxon>Fabales</taxon>
        <taxon>Fabaceae</taxon>
        <taxon>Papilionoideae</taxon>
        <taxon>50 kb inversion clade</taxon>
        <taxon>NPAAA clade</taxon>
        <taxon>indigoferoid/millettioid clade</taxon>
        <taxon>Phaseoleae</taxon>
        <taxon>Clitoria</taxon>
    </lineage>
</organism>
<evidence type="ECO:0000313" key="3">
    <source>
        <dbReference type="Proteomes" id="UP001359559"/>
    </source>
</evidence>
<keyword evidence="3" id="KW-1185">Reference proteome</keyword>
<feature type="compositionally biased region" description="Basic residues" evidence="1">
    <location>
        <begin position="86"/>
        <end position="95"/>
    </location>
</feature>
<sequence length="95" mass="10478">MDRPAWAGLSFAAATHSSPFLSHEPPFPSPAAHPLSRLRSGSLPEPRSLTPSTHSQQRSRLRPSAHSHLTARDFHCSSPFGTPPQHSHRTITHYL</sequence>
<gene>
    <name evidence="2" type="ORF">RJT34_32794</name>
</gene>